<dbReference type="Proteomes" id="UP000236162">
    <property type="component" value="Unassembled WGS sequence"/>
</dbReference>
<comment type="caution">
    <text evidence="1">The sequence shown here is derived from an EMBL/GenBank/DDBJ whole genome shotgun (WGS) entry which is preliminary data.</text>
</comment>
<evidence type="ECO:0000313" key="1">
    <source>
        <dbReference type="EMBL" id="GBF02406.1"/>
    </source>
</evidence>
<proteinExistence type="predicted"/>
<reference evidence="1 2" key="1">
    <citation type="submission" date="2017-04" db="EMBL/GenBank/DDBJ databases">
        <title>In vitro and in silico characterization of Lactobacillus paraplantarum D2-1, a starter culture for soymilk fermentation.</title>
        <authorList>
            <person name="Endo A."/>
            <person name="Sasaki F."/>
            <person name="Maeno S."/>
            <person name="Kanesaki Y."/>
            <person name="Kubota E."/>
            <person name="Torres G.A."/>
            <person name="Tomita S."/>
            <person name="Nakagawa J."/>
        </authorList>
    </citation>
    <scope>NUCLEOTIDE SEQUENCE [LARGE SCALE GENOMIC DNA]</scope>
    <source>
        <strain evidence="1 2">D2-1</strain>
    </source>
</reference>
<evidence type="ECO:0000313" key="2">
    <source>
        <dbReference type="Proteomes" id="UP000236162"/>
    </source>
</evidence>
<gene>
    <name evidence="1" type="ORF">LPPLD21_01954</name>
</gene>
<dbReference type="EMBL" id="BDOR01000010">
    <property type="protein sequence ID" value="GBF02406.1"/>
    <property type="molecule type" value="Genomic_DNA"/>
</dbReference>
<organism evidence="1 2">
    <name type="scientific">Lactiplantibacillus paraplantarum</name>
    <dbReference type="NCBI Taxonomy" id="60520"/>
    <lineage>
        <taxon>Bacteria</taxon>
        <taxon>Bacillati</taxon>
        <taxon>Bacillota</taxon>
        <taxon>Bacilli</taxon>
        <taxon>Lactobacillales</taxon>
        <taxon>Lactobacillaceae</taxon>
        <taxon>Lactiplantibacillus</taxon>
    </lineage>
</organism>
<protein>
    <submittedName>
        <fullName evidence="1">Uncharacterized protein</fullName>
    </submittedName>
</protein>
<name>A0ABQ0NBN5_9LACO</name>
<keyword evidence="2" id="KW-1185">Reference proteome</keyword>
<sequence length="34" mass="3892">MSARTRIQAFKASRFESFFDDLFAGAKTTDDTIF</sequence>
<accession>A0ABQ0NBN5</accession>